<dbReference type="SUPFAM" id="SSF50370">
    <property type="entry name" value="Ricin B-like lectins"/>
    <property type="match status" value="1"/>
</dbReference>
<proteinExistence type="predicted"/>
<keyword evidence="2" id="KW-0812">Transmembrane</keyword>
<evidence type="ECO:0000313" key="5">
    <source>
        <dbReference type="Proteomes" id="UP001052739"/>
    </source>
</evidence>
<dbReference type="SMART" id="SM00458">
    <property type="entry name" value="RICIN"/>
    <property type="match status" value="1"/>
</dbReference>
<sequence length="250" mass="26156">MADVNGPGGAGSSDQVGESGRSYQPPRWAWWTAGVLVPLAGIVATFLTATQRPPASAQVSVELPSTTTTPASPTEVPEPSGPSASSEPPASGGTGTAPPGDRPLRIVNELSGLCLAVPDGAGTAVVDLDQETCADGPDDVWQLRPDGADPVGRRLHRIVNGSSGRCAAVPGGSLKAGTKVNQFECGDWRDHFWRVEHERRDTGGRDLYRVVNRNSGLCLAVVDARTESGAAVHQVPCDPSPERLWWLAPL</sequence>
<protein>
    <recommendedName>
        <fullName evidence="3">Ricin B lectin domain-containing protein</fullName>
    </recommendedName>
</protein>
<dbReference type="CDD" id="cd00161">
    <property type="entry name" value="beta-trefoil_Ricin-like"/>
    <property type="match status" value="1"/>
</dbReference>
<feature type="domain" description="Ricin B lectin" evidence="3">
    <location>
        <begin position="101"/>
        <end position="248"/>
    </location>
</feature>
<organism evidence="4 5">
    <name type="scientific">Streptomyces hydrogenans</name>
    <dbReference type="NCBI Taxonomy" id="1873719"/>
    <lineage>
        <taxon>Bacteria</taxon>
        <taxon>Bacillati</taxon>
        <taxon>Actinomycetota</taxon>
        <taxon>Actinomycetes</taxon>
        <taxon>Kitasatosporales</taxon>
        <taxon>Streptomycetaceae</taxon>
        <taxon>Streptomyces</taxon>
    </lineage>
</organism>
<keyword evidence="5" id="KW-1185">Reference proteome</keyword>
<keyword evidence="2" id="KW-1133">Transmembrane helix</keyword>
<keyword evidence="2" id="KW-0472">Membrane</keyword>
<evidence type="ECO:0000256" key="1">
    <source>
        <dbReference type="SAM" id="MobiDB-lite"/>
    </source>
</evidence>
<dbReference type="RefSeq" id="WP_190224170.1">
    <property type="nucleotide sequence ID" value="NZ_BNBS01000050.1"/>
</dbReference>
<comment type="caution">
    <text evidence="4">The sequence shown here is derived from an EMBL/GenBank/DDBJ whole genome shotgun (WGS) entry which is preliminary data.</text>
</comment>
<evidence type="ECO:0000313" key="4">
    <source>
        <dbReference type="EMBL" id="GHI21074.1"/>
    </source>
</evidence>
<accession>A0ABQ3P7V4</accession>
<feature type="region of interest" description="Disordered" evidence="1">
    <location>
        <begin position="53"/>
        <end position="104"/>
    </location>
</feature>
<evidence type="ECO:0000256" key="2">
    <source>
        <dbReference type="SAM" id="Phobius"/>
    </source>
</evidence>
<feature type="compositionally biased region" description="Gly residues" evidence="1">
    <location>
        <begin position="1"/>
        <end position="11"/>
    </location>
</feature>
<dbReference type="PROSITE" id="PS50231">
    <property type="entry name" value="RICIN_B_LECTIN"/>
    <property type="match status" value="1"/>
</dbReference>
<name>A0ABQ3P7V4_9ACTN</name>
<feature type="compositionally biased region" description="Low complexity" evidence="1">
    <location>
        <begin position="62"/>
        <end position="99"/>
    </location>
</feature>
<feature type="region of interest" description="Disordered" evidence="1">
    <location>
        <begin position="1"/>
        <end position="24"/>
    </location>
</feature>
<dbReference type="InterPro" id="IPR000772">
    <property type="entry name" value="Ricin_B_lectin"/>
</dbReference>
<gene>
    <name evidence="4" type="ORF">Shyd_24450</name>
</gene>
<dbReference type="Gene3D" id="2.80.10.50">
    <property type="match status" value="1"/>
</dbReference>
<feature type="transmembrane region" description="Helical" evidence="2">
    <location>
        <begin position="28"/>
        <end position="49"/>
    </location>
</feature>
<reference evidence="4" key="1">
    <citation type="submission" date="2024-05" db="EMBL/GenBank/DDBJ databases">
        <title>Whole genome shotgun sequence of Streptomyces hydrogenans NBRC 13475.</title>
        <authorList>
            <person name="Komaki H."/>
            <person name="Tamura T."/>
        </authorList>
    </citation>
    <scope>NUCLEOTIDE SEQUENCE</scope>
    <source>
        <strain evidence="4">NBRC 13475</strain>
    </source>
</reference>
<dbReference type="Proteomes" id="UP001052739">
    <property type="component" value="Unassembled WGS sequence"/>
</dbReference>
<evidence type="ECO:0000259" key="3">
    <source>
        <dbReference type="SMART" id="SM00458"/>
    </source>
</evidence>
<dbReference type="Pfam" id="PF14200">
    <property type="entry name" value="RicinB_lectin_2"/>
    <property type="match status" value="1"/>
</dbReference>
<dbReference type="EMBL" id="BNDW01000019">
    <property type="protein sequence ID" value="GHI21074.1"/>
    <property type="molecule type" value="Genomic_DNA"/>
</dbReference>
<dbReference type="InterPro" id="IPR035992">
    <property type="entry name" value="Ricin_B-like_lectins"/>
</dbReference>